<keyword evidence="3 7" id="KW-0812">Transmembrane</keyword>
<feature type="transmembrane region" description="Helical" evidence="7">
    <location>
        <begin position="6"/>
        <end position="25"/>
    </location>
</feature>
<dbReference type="GO" id="GO:0005886">
    <property type="term" value="C:plasma membrane"/>
    <property type="evidence" value="ECO:0007669"/>
    <property type="project" value="TreeGrafter"/>
</dbReference>
<feature type="transmembrane region" description="Helical" evidence="7">
    <location>
        <begin position="76"/>
        <end position="94"/>
    </location>
</feature>
<comment type="subcellular location">
    <subcellularLocation>
        <location evidence="1">Membrane</location>
        <topology evidence="1">Multi-pass membrane protein</topology>
    </subcellularLocation>
</comment>
<dbReference type="EMBL" id="CAACVJ010000667">
    <property type="protein sequence ID" value="VEP18138.1"/>
    <property type="molecule type" value="Genomic_DNA"/>
</dbReference>
<evidence type="ECO:0000256" key="7">
    <source>
        <dbReference type="SAM" id="Phobius"/>
    </source>
</evidence>
<name>A0A563W369_9CYAN</name>
<keyword evidence="10" id="KW-1185">Reference proteome</keyword>
<keyword evidence="4 7" id="KW-1133">Transmembrane helix</keyword>
<keyword evidence="6 7" id="KW-0472">Membrane</keyword>
<dbReference type="RefSeq" id="WP_144863473.1">
    <property type="nucleotide sequence ID" value="NZ_LR213771.1"/>
</dbReference>
<reference evidence="9 10" key="1">
    <citation type="submission" date="2019-01" db="EMBL/GenBank/DDBJ databases">
        <authorList>
            <person name="Brito A."/>
        </authorList>
    </citation>
    <scope>NUCLEOTIDE SEQUENCE [LARGE SCALE GENOMIC DNA]</scope>
    <source>
        <strain evidence="9">1</strain>
    </source>
</reference>
<dbReference type="GO" id="GO:0010181">
    <property type="term" value="F:FMN binding"/>
    <property type="evidence" value="ECO:0007669"/>
    <property type="project" value="TreeGrafter"/>
</dbReference>
<keyword evidence="5" id="KW-0408">Iron</keyword>
<protein>
    <submittedName>
        <fullName evidence="9">Iron reductase</fullName>
    </submittedName>
</protein>
<dbReference type="InterPro" id="IPR022837">
    <property type="entry name" value="MsrQ-like"/>
</dbReference>
<evidence type="ECO:0000259" key="8">
    <source>
        <dbReference type="Pfam" id="PF01794"/>
    </source>
</evidence>
<proteinExistence type="predicted"/>
<dbReference type="Proteomes" id="UP000320055">
    <property type="component" value="Unassembled WGS sequence"/>
</dbReference>
<feature type="transmembrane region" description="Helical" evidence="7">
    <location>
        <begin position="46"/>
        <end position="64"/>
    </location>
</feature>
<organism evidence="9 10">
    <name type="scientific">Hyella patelloides LEGE 07179</name>
    <dbReference type="NCBI Taxonomy" id="945734"/>
    <lineage>
        <taxon>Bacteria</taxon>
        <taxon>Bacillati</taxon>
        <taxon>Cyanobacteriota</taxon>
        <taxon>Cyanophyceae</taxon>
        <taxon>Pleurocapsales</taxon>
        <taxon>Hyellaceae</taxon>
        <taxon>Hyella</taxon>
    </lineage>
</organism>
<evidence type="ECO:0000313" key="9">
    <source>
        <dbReference type="EMBL" id="VEP18138.1"/>
    </source>
</evidence>
<feature type="domain" description="Ferric oxidoreductase" evidence="8">
    <location>
        <begin position="7"/>
        <end position="122"/>
    </location>
</feature>
<evidence type="ECO:0000256" key="3">
    <source>
        <dbReference type="ARBA" id="ARBA00022692"/>
    </source>
</evidence>
<feature type="transmembrane region" description="Helical" evidence="7">
    <location>
        <begin position="114"/>
        <end position="134"/>
    </location>
</feature>
<keyword evidence="2" id="KW-0813">Transport</keyword>
<evidence type="ECO:0000256" key="4">
    <source>
        <dbReference type="ARBA" id="ARBA00022989"/>
    </source>
</evidence>
<dbReference type="GO" id="GO:0020037">
    <property type="term" value="F:heme binding"/>
    <property type="evidence" value="ECO:0007669"/>
    <property type="project" value="TreeGrafter"/>
</dbReference>
<dbReference type="OrthoDB" id="9788328at2"/>
<evidence type="ECO:0000256" key="5">
    <source>
        <dbReference type="ARBA" id="ARBA00023004"/>
    </source>
</evidence>
<dbReference type="PANTHER" id="PTHR36964:SF1">
    <property type="entry name" value="PROTEIN-METHIONINE-SULFOXIDE REDUCTASE HEME-BINDING SUBUNIT MSRQ"/>
    <property type="match status" value="1"/>
</dbReference>
<sequence length="189" mass="22459">MTYNSLFGFLALITYITTLIPSNLVKVFPDTKKWQINRFLLKYRRFLGLTAFSLSTNHALISIAKYNINPLSLETYRNYYTGTLAFIIFSILAFTSNNWSIRKLKRKWKVLHRFTYVAMFLLFWHILTLMEYSWTFLTPIALYLMNIISFIFLIRVVIESVELRAKKRNIEDKKPKILAEKSNQAKYDL</sequence>
<feature type="transmembrane region" description="Helical" evidence="7">
    <location>
        <begin position="140"/>
        <end position="158"/>
    </location>
</feature>
<dbReference type="Pfam" id="PF01794">
    <property type="entry name" value="Ferric_reduct"/>
    <property type="match status" value="1"/>
</dbReference>
<evidence type="ECO:0000256" key="2">
    <source>
        <dbReference type="ARBA" id="ARBA00022448"/>
    </source>
</evidence>
<dbReference type="AlphaFoldDB" id="A0A563W369"/>
<evidence type="ECO:0000256" key="1">
    <source>
        <dbReference type="ARBA" id="ARBA00004141"/>
    </source>
</evidence>
<dbReference type="GO" id="GO:0016679">
    <property type="term" value="F:oxidoreductase activity, acting on diphenols and related substances as donors"/>
    <property type="evidence" value="ECO:0007669"/>
    <property type="project" value="TreeGrafter"/>
</dbReference>
<evidence type="ECO:0000313" key="10">
    <source>
        <dbReference type="Proteomes" id="UP000320055"/>
    </source>
</evidence>
<accession>A0A563W369</accession>
<dbReference type="PANTHER" id="PTHR36964">
    <property type="entry name" value="PROTEIN-METHIONINE-SULFOXIDE REDUCTASE HEME-BINDING SUBUNIT MSRQ"/>
    <property type="match status" value="1"/>
</dbReference>
<dbReference type="InterPro" id="IPR013130">
    <property type="entry name" value="Fe3_Rdtase_TM_dom"/>
</dbReference>
<evidence type="ECO:0000256" key="6">
    <source>
        <dbReference type="ARBA" id="ARBA00023136"/>
    </source>
</evidence>
<gene>
    <name evidence="9" type="ORF">H1P_70021</name>
</gene>